<organism evidence="2 3">
    <name type="scientific">Kutzneria viridogrisea</name>
    <dbReference type="NCBI Taxonomy" id="47990"/>
    <lineage>
        <taxon>Bacteria</taxon>
        <taxon>Bacillati</taxon>
        <taxon>Actinomycetota</taxon>
        <taxon>Actinomycetes</taxon>
        <taxon>Pseudonocardiales</taxon>
        <taxon>Pseudonocardiaceae</taxon>
        <taxon>Kutzneria</taxon>
    </lineage>
</organism>
<dbReference type="InterPro" id="IPR022536">
    <property type="entry name" value="EspC"/>
</dbReference>
<reference evidence="2 3" key="1">
    <citation type="submission" date="2020-08" db="EMBL/GenBank/DDBJ databases">
        <title>Genomic Encyclopedia of Archaeal and Bacterial Type Strains, Phase II (KMG-II): from individual species to whole genera.</title>
        <authorList>
            <person name="Goeker M."/>
        </authorList>
    </citation>
    <scope>NUCLEOTIDE SEQUENCE [LARGE SCALE GENOMIC DNA]</scope>
    <source>
        <strain evidence="2 3">DSM 43850</strain>
    </source>
</reference>
<feature type="compositionally biased region" description="Basic and acidic residues" evidence="1">
    <location>
        <begin position="69"/>
        <end position="96"/>
    </location>
</feature>
<dbReference type="RefSeq" id="WP_182840578.1">
    <property type="nucleotide sequence ID" value="NZ_BAAABQ010000027.1"/>
</dbReference>
<protein>
    <recommendedName>
        <fullName evidence="4">Bacterial EndoU nuclease domain-containing protein</fullName>
    </recommendedName>
</protein>
<feature type="region of interest" description="Disordered" evidence="1">
    <location>
        <begin position="1"/>
        <end position="270"/>
    </location>
</feature>
<keyword evidence="3" id="KW-1185">Reference proteome</keyword>
<feature type="compositionally biased region" description="Pro residues" evidence="1">
    <location>
        <begin position="179"/>
        <end position="200"/>
    </location>
</feature>
<name>A0ABR6BYI9_9PSEU</name>
<gene>
    <name evidence="2" type="ORF">BC739_009240</name>
</gene>
<evidence type="ECO:0000256" key="1">
    <source>
        <dbReference type="SAM" id="MobiDB-lite"/>
    </source>
</evidence>
<dbReference type="EMBL" id="JACJID010000010">
    <property type="protein sequence ID" value="MBA8931981.1"/>
    <property type="molecule type" value="Genomic_DNA"/>
</dbReference>
<accession>A0ABR6BYI9</accession>
<proteinExistence type="predicted"/>
<feature type="compositionally biased region" description="Low complexity" evidence="1">
    <location>
        <begin position="252"/>
        <end position="263"/>
    </location>
</feature>
<dbReference type="Pfam" id="PF10824">
    <property type="entry name" value="T7SS_ESX_EspC"/>
    <property type="match status" value="1"/>
</dbReference>
<evidence type="ECO:0000313" key="3">
    <source>
        <dbReference type="Proteomes" id="UP000517916"/>
    </source>
</evidence>
<feature type="compositionally biased region" description="Gly residues" evidence="1">
    <location>
        <begin position="32"/>
        <end position="46"/>
    </location>
</feature>
<sequence length="381" mass="39310">MRRGGFSVHAPSLHEHAGKTSRRAEQVSQAGSGVGSAGLSGTGLGQVGASTAGAHQRLVSRMQSSLGRSGERLRGQSDRLRQSADRFTAADEEHAGQLRSIHTRSGGLPTLPAGSGGGGHQSTSAGGRPIRPPRPHQTGAGRHHPYARPGGGGSGRPGGPSGGSGRPGGPSGGAGRPPAQQPPPPPPPQQPPPPPPPLRPGDPGWRPSNFKPDIPGDVHEHVAYGGWNDNTGKPTGGHMLHTDLPGPHPNPAGYAAGSSGHGSRPSAYGTHNMQPNGVYTAAYPEVRFDEQYGSGGWHSKQSDNHTYFPQGISYPGNQQMGHNAWNSPNARIWENGDGSGGGWTGPATIPPGYPGAGMPIKINGRYDGDGYVTTYHPAQYQ</sequence>
<dbReference type="Proteomes" id="UP000517916">
    <property type="component" value="Unassembled WGS sequence"/>
</dbReference>
<feature type="compositionally biased region" description="Gly residues" evidence="1">
    <location>
        <begin position="149"/>
        <end position="175"/>
    </location>
</feature>
<comment type="caution">
    <text evidence="2">The sequence shown here is derived from an EMBL/GenBank/DDBJ whole genome shotgun (WGS) entry which is preliminary data.</text>
</comment>
<evidence type="ECO:0000313" key="2">
    <source>
        <dbReference type="EMBL" id="MBA8931981.1"/>
    </source>
</evidence>
<feature type="compositionally biased region" description="Basic and acidic residues" evidence="1">
    <location>
        <begin position="12"/>
        <end position="25"/>
    </location>
</feature>
<evidence type="ECO:0008006" key="4">
    <source>
        <dbReference type="Google" id="ProtNLM"/>
    </source>
</evidence>